<reference evidence="1 2" key="1">
    <citation type="submission" date="2020-08" db="EMBL/GenBank/DDBJ databases">
        <title>Sequencing the genomes of 1000 actinobacteria strains.</title>
        <authorList>
            <person name="Klenk H.-P."/>
        </authorList>
    </citation>
    <scope>NUCLEOTIDE SEQUENCE [LARGE SCALE GENOMIC DNA]</scope>
    <source>
        <strain evidence="1 2">DSM 102030</strain>
    </source>
</reference>
<accession>A0A7W7RJM1</accession>
<sequence length="29" mass="2980">MATTRTYDVVALQVPIASDTARSSAARAG</sequence>
<name>A0A7W7RJM1_9ACTN</name>
<gene>
    <name evidence="1" type="ORF">F4561_003501</name>
</gene>
<comment type="caution">
    <text evidence="1">The sequence shown here is derived from an EMBL/GenBank/DDBJ whole genome shotgun (WGS) entry which is preliminary data.</text>
</comment>
<proteinExistence type="predicted"/>
<organism evidence="1 2">
    <name type="scientific">Lipingzhangella halophila</name>
    <dbReference type="NCBI Taxonomy" id="1783352"/>
    <lineage>
        <taxon>Bacteria</taxon>
        <taxon>Bacillati</taxon>
        <taxon>Actinomycetota</taxon>
        <taxon>Actinomycetes</taxon>
        <taxon>Streptosporangiales</taxon>
        <taxon>Nocardiopsidaceae</taxon>
        <taxon>Lipingzhangella</taxon>
    </lineage>
</organism>
<dbReference type="Proteomes" id="UP000523007">
    <property type="component" value="Unassembled WGS sequence"/>
</dbReference>
<protein>
    <submittedName>
        <fullName evidence="1">Uncharacterized protein</fullName>
    </submittedName>
</protein>
<dbReference type="AlphaFoldDB" id="A0A7W7RJM1"/>
<evidence type="ECO:0000313" key="2">
    <source>
        <dbReference type="Proteomes" id="UP000523007"/>
    </source>
</evidence>
<evidence type="ECO:0000313" key="1">
    <source>
        <dbReference type="EMBL" id="MBB4932681.1"/>
    </source>
</evidence>
<keyword evidence="2" id="KW-1185">Reference proteome</keyword>
<dbReference type="EMBL" id="JACHJT010000001">
    <property type="protein sequence ID" value="MBB4932681.1"/>
    <property type="molecule type" value="Genomic_DNA"/>
</dbReference>